<dbReference type="SUPFAM" id="SSF51679">
    <property type="entry name" value="Bacterial luciferase-like"/>
    <property type="match status" value="1"/>
</dbReference>
<dbReference type="NCBIfam" id="TIGR03557">
    <property type="entry name" value="F420_G6P_family"/>
    <property type="match status" value="1"/>
</dbReference>
<dbReference type="Pfam" id="PF00296">
    <property type="entry name" value="Bac_luciferase"/>
    <property type="match status" value="1"/>
</dbReference>
<dbReference type="CDD" id="cd01097">
    <property type="entry name" value="Tetrahydromethanopterin_reductase"/>
    <property type="match status" value="1"/>
</dbReference>
<dbReference type="RefSeq" id="WP_380823932.1">
    <property type="nucleotide sequence ID" value="NZ_JBHTCG010000001.1"/>
</dbReference>
<dbReference type="PANTHER" id="PTHR43244">
    <property type="match status" value="1"/>
</dbReference>
<keyword evidence="1 3" id="KW-0560">Oxidoreductase</keyword>
<evidence type="ECO:0000313" key="4">
    <source>
        <dbReference type="Proteomes" id="UP001596496"/>
    </source>
</evidence>
<dbReference type="InterPro" id="IPR011251">
    <property type="entry name" value="Luciferase-like_dom"/>
</dbReference>
<dbReference type="InterPro" id="IPR019945">
    <property type="entry name" value="F420_G6P_DH-rel"/>
</dbReference>
<accession>A0ABW2NXC6</accession>
<dbReference type="GO" id="GO:0016491">
    <property type="term" value="F:oxidoreductase activity"/>
    <property type="evidence" value="ECO:0007669"/>
    <property type="project" value="UniProtKB-KW"/>
</dbReference>
<evidence type="ECO:0000256" key="1">
    <source>
        <dbReference type="ARBA" id="ARBA00023002"/>
    </source>
</evidence>
<dbReference type="EMBL" id="JBHTCG010000001">
    <property type="protein sequence ID" value="MFC7380954.1"/>
    <property type="molecule type" value="Genomic_DNA"/>
</dbReference>
<sequence>MVQIGYSLMCEQTPPKRLVEDAVAAERAGFDYETISDHYFPWLEDMGHSPYAWSVLGAVANATEHIPFMTYVTCPIMRYHPAVVAQKAATMGALSDERFTLGLGAGEHLNEHVVGRGWPPVNIRHEMFGEAIEIIQALFGGEYVSYRGDHFTIDSAKLYDLPAEPVPVGIAASGAQSVDLAAEYGDALIAVQPDADLVSRFHATGGAGKPVYGQLAVSYDTDVQAATERAHRLWKWFSAGWKVLSELPGPVNFEAYAQFVRPEDVTKNVPCGSDVDAVVRAVKEFTDAGFTHVALVQIGADHQHEFLAWAEKELLPALRDLS</sequence>
<evidence type="ECO:0000313" key="3">
    <source>
        <dbReference type="EMBL" id="MFC7380954.1"/>
    </source>
</evidence>
<dbReference type="PANTHER" id="PTHR43244:SF1">
    <property type="entry name" value="5,10-METHYLENETETRAHYDROMETHANOPTERIN REDUCTASE"/>
    <property type="match status" value="1"/>
</dbReference>
<dbReference type="InterPro" id="IPR036661">
    <property type="entry name" value="Luciferase-like_sf"/>
</dbReference>
<dbReference type="Proteomes" id="UP001596496">
    <property type="component" value="Unassembled WGS sequence"/>
</dbReference>
<gene>
    <name evidence="3" type="ORF">ACFQSB_01970</name>
</gene>
<dbReference type="InterPro" id="IPR050564">
    <property type="entry name" value="F420-G6PD/mer"/>
</dbReference>
<proteinExistence type="predicted"/>
<comment type="caution">
    <text evidence="3">The sequence shown here is derived from an EMBL/GenBank/DDBJ whole genome shotgun (WGS) entry which is preliminary data.</text>
</comment>
<evidence type="ECO:0000259" key="2">
    <source>
        <dbReference type="Pfam" id="PF00296"/>
    </source>
</evidence>
<protein>
    <submittedName>
        <fullName evidence="3">TIGR03557 family F420-dependent LLM class oxidoreductase</fullName>
        <ecNumber evidence="3">1.-.-.-</ecNumber>
    </submittedName>
</protein>
<keyword evidence="4" id="KW-1185">Reference proteome</keyword>
<name>A0ABW2NXC6_9ACTN</name>
<dbReference type="Gene3D" id="3.20.20.30">
    <property type="entry name" value="Luciferase-like domain"/>
    <property type="match status" value="1"/>
</dbReference>
<feature type="domain" description="Luciferase-like" evidence="2">
    <location>
        <begin position="13"/>
        <end position="292"/>
    </location>
</feature>
<dbReference type="EC" id="1.-.-.-" evidence="3"/>
<organism evidence="3 4">
    <name type="scientific">Sphaerisporangium rhizosphaerae</name>
    <dbReference type="NCBI Taxonomy" id="2269375"/>
    <lineage>
        <taxon>Bacteria</taxon>
        <taxon>Bacillati</taxon>
        <taxon>Actinomycetota</taxon>
        <taxon>Actinomycetes</taxon>
        <taxon>Streptosporangiales</taxon>
        <taxon>Streptosporangiaceae</taxon>
        <taxon>Sphaerisporangium</taxon>
    </lineage>
</organism>
<reference evidence="4" key="1">
    <citation type="journal article" date="2019" name="Int. J. Syst. Evol. Microbiol.">
        <title>The Global Catalogue of Microorganisms (GCM) 10K type strain sequencing project: providing services to taxonomists for standard genome sequencing and annotation.</title>
        <authorList>
            <consortium name="The Broad Institute Genomics Platform"/>
            <consortium name="The Broad Institute Genome Sequencing Center for Infectious Disease"/>
            <person name="Wu L."/>
            <person name="Ma J."/>
        </authorList>
    </citation>
    <scope>NUCLEOTIDE SEQUENCE [LARGE SCALE GENOMIC DNA]</scope>
    <source>
        <strain evidence="4">CECT 7649</strain>
    </source>
</reference>